<keyword evidence="4 7" id="KW-1133">Transmembrane helix</keyword>
<evidence type="ECO:0000256" key="2">
    <source>
        <dbReference type="ARBA" id="ARBA00022475"/>
    </source>
</evidence>
<evidence type="ECO:0000259" key="8">
    <source>
        <dbReference type="Pfam" id="PF06271"/>
    </source>
</evidence>
<dbReference type="PANTHER" id="PTHR36115:SF6">
    <property type="entry name" value="PROLINE-RICH ANTIGEN HOMOLOG"/>
    <property type="match status" value="1"/>
</dbReference>
<feature type="compositionally biased region" description="Low complexity" evidence="6">
    <location>
        <begin position="81"/>
        <end position="101"/>
    </location>
</feature>
<keyword evidence="5 7" id="KW-0472">Membrane</keyword>
<sequence>MSNYDPYDPNNPQGGQQQGLGQQYGQSQPQQSHDQNGQQQYGQQPQQSYGQYGQQQYGQQPQQSHDQNGQQQYGQQGYGQYGQPQQYGQQPQQSYGQYGRSGAPAYANPYQPLAGNHDYAGWGSRVGGYIIDGLLSIPGAIIYGIGAGMNASTIQTDQYGNVTSTGGSAAGVLLMLVGFLVMLGIQIWNRWIRGGKTGQTVGRKAVGITLVSEQTGQPIGVGSAFVRDLAHILDSLICYIGWLWPLWDDKNQTLADKVMHTVVVRSPK</sequence>
<evidence type="ECO:0000313" key="10">
    <source>
        <dbReference type="Proteomes" id="UP000320244"/>
    </source>
</evidence>
<keyword evidence="10" id="KW-1185">Reference proteome</keyword>
<evidence type="ECO:0000313" key="9">
    <source>
        <dbReference type="EMBL" id="TWP38868.1"/>
    </source>
</evidence>
<keyword evidence="2" id="KW-1003">Cell membrane</keyword>
<dbReference type="OrthoDB" id="9793824at2"/>
<evidence type="ECO:0000256" key="4">
    <source>
        <dbReference type="ARBA" id="ARBA00022989"/>
    </source>
</evidence>
<keyword evidence="3 7" id="KW-0812">Transmembrane</keyword>
<evidence type="ECO:0000256" key="3">
    <source>
        <dbReference type="ARBA" id="ARBA00022692"/>
    </source>
</evidence>
<proteinExistence type="predicted"/>
<gene>
    <name evidence="9" type="ORF">FGL98_00190</name>
</gene>
<dbReference type="PANTHER" id="PTHR36115">
    <property type="entry name" value="PROLINE-RICH ANTIGEN HOMOLOG-RELATED"/>
    <property type="match status" value="1"/>
</dbReference>
<feature type="transmembrane region" description="Helical" evidence="7">
    <location>
        <begin position="129"/>
        <end position="149"/>
    </location>
</feature>
<feature type="region of interest" description="Disordered" evidence="6">
    <location>
        <begin position="1"/>
        <end position="101"/>
    </location>
</feature>
<dbReference type="Pfam" id="PF06271">
    <property type="entry name" value="RDD"/>
    <property type="match status" value="1"/>
</dbReference>
<dbReference type="GO" id="GO:0005886">
    <property type="term" value="C:plasma membrane"/>
    <property type="evidence" value="ECO:0007669"/>
    <property type="project" value="UniProtKB-SubCell"/>
</dbReference>
<evidence type="ECO:0000256" key="7">
    <source>
        <dbReference type="SAM" id="Phobius"/>
    </source>
</evidence>
<reference evidence="9 10" key="2">
    <citation type="submission" date="2019-08" db="EMBL/GenBank/DDBJ databases">
        <title>Jejuicoccus antrihumi gen. nov., sp. nov., a new member of the family Dermacoccaceae isolated from a cave.</title>
        <authorList>
            <person name="Schumann P."/>
            <person name="Kim I.S."/>
        </authorList>
    </citation>
    <scope>NUCLEOTIDE SEQUENCE [LARGE SCALE GENOMIC DNA]</scope>
    <source>
        <strain evidence="9 10">C5-26</strain>
    </source>
</reference>
<evidence type="ECO:0000256" key="1">
    <source>
        <dbReference type="ARBA" id="ARBA00004651"/>
    </source>
</evidence>
<dbReference type="EMBL" id="VCQV01000001">
    <property type="protein sequence ID" value="TWP38868.1"/>
    <property type="molecule type" value="Genomic_DNA"/>
</dbReference>
<comment type="caution">
    <text evidence="9">The sequence shown here is derived from an EMBL/GenBank/DDBJ whole genome shotgun (WGS) entry which is preliminary data.</text>
</comment>
<accession>A0A563E8G0</accession>
<evidence type="ECO:0000256" key="5">
    <source>
        <dbReference type="ARBA" id="ARBA00023136"/>
    </source>
</evidence>
<dbReference type="Proteomes" id="UP000320244">
    <property type="component" value="Unassembled WGS sequence"/>
</dbReference>
<feature type="domain" description="RDD" evidence="8">
    <location>
        <begin position="119"/>
        <end position="259"/>
    </location>
</feature>
<comment type="subcellular location">
    <subcellularLocation>
        <location evidence="1">Cell membrane</location>
        <topology evidence="1">Multi-pass membrane protein</topology>
    </subcellularLocation>
</comment>
<dbReference type="InterPro" id="IPR051791">
    <property type="entry name" value="Pra-immunoreactive"/>
</dbReference>
<dbReference type="AlphaFoldDB" id="A0A563E8G0"/>
<evidence type="ECO:0000256" key="6">
    <source>
        <dbReference type="SAM" id="MobiDB-lite"/>
    </source>
</evidence>
<dbReference type="InterPro" id="IPR010432">
    <property type="entry name" value="RDD"/>
</dbReference>
<feature type="transmembrane region" description="Helical" evidence="7">
    <location>
        <begin position="169"/>
        <end position="188"/>
    </location>
</feature>
<name>A0A563E8G0_9MICO</name>
<protein>
    <submittedName>
        <fullName evidence="9">RDD family protein</fullName>
    </submittedName>
</protein>
<feature type="compositionally biased region" description="Low complexity" evidence="6">
    <location>
        <begin position="1"/>
        <end position="75"/>
    </location>
</feature>
<reference evidence="9 10" key="1">
    <citation type="submission" date="2019-05" db="EMBL/GenBank/DDBJ databases">
        <authorList>
            <person name="Lee S.D."/>
        </authorList>
    </citation>
    <scope>NUCLEOTIDE SEQUENCE [LARGE SCALE GENOMIC DNA]</scope>
    <source>
        <strain evidence="9 10">C5-26</strain>
    </source>
</reference>
<organism evidence="9 10">
    <name type="scientific">Leekyejoonella antrihumi</name>
    <dbReference type="NCBI Taxonomy" id="1660198"/>
    <lineage>
        <taxon>Bacteria</taxon>
        <taxon>Bacillati</taxon>
        <taxon>Actinomycetota</taxon>
        <taxon>Actinomycetes</taxon>
        <taxon>Micrococcales</taxon>
        <taxon>Dermacoccaceae</taxon>
        <taxon>Leekyejoonella</taxon>
    </lineage>
</organism>